<protein>
    <recommendedName>
        <fullName evidence="4">Integral membrane protein</fullName>
    </recommendedName>
</protein>
<keyword evidence="1" id="KW-0472">Membrane</keyword>
<gene>
    <name evidence="2" type="ORF">AC625_16750</name>
</gene>
<dbReference type="RefSeq" id="WP_049682323.1">
    <property type="nucleotide sequence ID" value="NZ_LFZW01000001.1"/>
</dbReference>
<dbReference type="Proteomes" id="UP000037146">
    <property type="component" value="Unassembled WGS sequence"/>
</dbReference>
<evidence type="ECO:0008006" key="4">
    <source>
        <dbReference type="Google" id="ProtNLM"/>
    </source>
</evidence>
<keyword evidence="3" id="KW-1185">Reference proteome</keyword>
<feature type="transmembrane region" description="Helical" evidence="1">
    <location>
        <begin position="102"/>
        <end position="129"/>
    </location>
</feature>
<keyword evidence="1" id="KW-0812">Transmembrane</keyword>
<feature type="transmembrane region" description="Helical" evidence="1">
    <location>
        <begin position="73"/>
        <end position="96"/>
    </location>
</feature>
<dbReference type="InterPro" id="IPR006938">
    <property type="entry name" value="DUF624"/>
</dbReference>
<dbReference type="Pfam" id="PF04854">
    <property type="entry name" value="DUF624"/>
    <property type="match status" value="1"/>
</dbReference>
<accession>A0A0K9GWF9</accession>
<dbReference type="PATRIC" id="fig|1679170.3.peg.3805"/>
<sequence>MNLWEGKTAAFLKTGSNIILLNLLWLTCSIPIITIGPSTVALTGVIRRWHLNKEESVVRCFFYEYQKYLKQGFLVGTTWIFLGVILLIDVIFFLQIQSESKVIFIAITAIVIILYLMISTLLFPILVHYESKGLASIKQAFIFSLWDVKTAIAIILMWIAAGLIIFYAPIGILVIFVPLTMVTFRFATHVFLKVESIIEYKSASC</sequence>
<comment type="caution">
    <text evidence="2">The sequence shown here is derived from an EMBL/GenBank/DDBJ whole genome shotgun (WGS) entry which is preliminary data.</text>
</comment>
<name>A0A0K9GWF9_9BACI</name>
<reference evidence="3" key="1">
    <citation type="submission" date="2015-07" db="EMBL/GenBank/DDBJ databases">
        <title>Genome sequencing project for genomic taxonomy and phylogenomics of Bacillus-like bacteria.</title>
        <authorList>
            <person name="Liu B."/>
            <person name="Wang J."/>
            <person name="Zhu Y."/>
            <person name="Liu G."/>
            <person name="Chen Q."/>
            <person name="Chen Z."/>
            <person name="Lan J."/>
            <person name="Che J."/>
            <person name="Ge C."/>
            <person name="Shi H."/>
            <person name="Pan Z."/>
            <person name="Liu X."/>
        </authorList>
    </citation>
    <scope>NUCLEOTIDE SEQUENCE [LARGE SCALE GENOMIC DNA]</scope>
    <source>
        <strain evidence="3">FJAT-27997</strain>
    </source>
</reference>
<keyword evidence="1" id="KW-1133">Transmembrane helix</keyword>
<evidence type="ECO:0000256" key="1">
    <source>
        <dbReference type="SAM" id="Phobius"/>
    </source>
</evidence>
<organism evidence="2 3">
    <name type="scientific">Peribacillus loiseleuriae</name>
    <dbReference type="NCBI Taxonomy" id="1679170"/>
    <lineage>
        <taxon>Bacteria</taxon>
        <taxon>Bacillati</taxon>
        <taxon>Bacillota</taxon>
        <taxon>Bacilli</taxon>
        <taxon>Bacillales</taxon>
        <taxon>Bacillaceae</taxon>
        <taxon>Peribacillus</taxon>
    </lineage>
</organism>
<dbReference type="STRING" id="1679170.AC625_16750"/>
<evidence type="ECO:0000313" key="3">
    <source>
        <dbReference type="Proteomes" id="UP000037146"/>
    </source>
</evidence>
<dbReference type="AlphaFoldDB" id="A0A0K9GWF9"/>
<proteinExistence type="predicted"/>
<feature type="transmembrane region" description="Helical" evidence="1">
    <location>
        <begin position="20"/>
        <end position="46"/>
    </location>
</feature>
<dbReference type="EMBL" id="LFZW01000001">
    <property type="protein sequence ID" value="KMY50973.1"/>
    <property type="molecule type" value="Genomic_DNA"/>
</dbReference>
<dbReference type="OrthoDB" id="2182676at2"/>
<evidence type="ECO:0000313" key="2">
    <source>
        <dbReference type="EMBL" id="KMY50973.1"/>
    </source>
</evidence>